<dbReference type="AlphaFoldDB" id="W0SGP7"/>
<dbReference type="EMBL" id="AP012547">
    <property type="protein sequence ID" value="BAO29930.1"/>
    <property type="molecule type" value="Genomic_DNA"/>
</dbReference>
<name>W0SGP7_9PROT</name>
<sequence length="131" mass="14771">MLGIDTNVLVRFLVRDDESQFEKARRLIRREIVAGRRVFVSQLVLLETEWVLRSRYGLQKGEIVEVVSGLLDANDVQFEDEPAVEEALFVWKDNPVGFADCLIGARNKRQGCSATATFDVKASRLPGFISV</sequence>
<dbReference type="InterPro" id="IPR029060">
    <property type="entry name" value="PIN-like_dom_sf"/>
</dbReference>
<dbReference type="Proteomes" id="UP000031637">
    <property type="component" value="Chromosome"/>
</dbReference>
<evidence type="ECO:0000313" key="2">
    <source>
        <dbReference type="EMBL" id="BAO29930.1"/>
    </source>
</evidence>
<accession>W0SGP7</accession>
<gene>
    <name evidence="2" type="ORF">SUTH_02140</name>
</gene>
<dbReference type="PANTHER" id="PTHR39664:SF2">
    <property type="entry name" value="NUCLEIC ACID-BINDING PROTEIN, CONTAINING PIN DOMAIN-RELATED"/>
    <property type="match status" value="1"/>
</dbReference>
<feature type="domain" description="PIN" evidence="1">
    <location>
        <begin position="4"/>
        <end position="125"/>
    </location>
</feature>
<protein>
    <submittedName>
        <fullName evidence="2">PilT</fullName>
    </submittedName>
</protein>
<organism evidence="2 3">
    <name type="scientific">Sulfuritalea hydrogenivorans sk43H</name>
    <dbReference type="NCBI Taxonomy" id="1223802"/>
    <lineage>
        <taxon>Bacteria</taxon>
        <taxon>Pseudomonadati</taxon>
        <taxon>Pseudomonadota</taxon>
        <taxon>Betaproteobacteria</taxon>
        <taxon>Nitrosomonadales</taxon>
        <taxon>Sterolibacteriaceae</taxon>
        <taxon>Sulfuritalea</taxon>
    </lineage>
</organism>
<dbReference type="OrthoDB" id="32974at2"/>
<dbReference type="HOGENOM" id="CLU_121449_0_1_4"/>
<dbReference type="PANTHER" id="PTHR39664">
    <property type="match status" value="1"/>
</dbReference>
<evidence type="ECO:0000313" key="3">
    <source>
        <dbReference type="Proteomes" id="UP000031637"/>
    </source>
</evidence>
<dbReference type="Pfam" id="PF01850">
    <property type="entry name" value="PIN"/>
    <property type="match status" value="1"/>
</dbReference>
<proteinExistence type="predicted"/>
<dbReference type="KEGG" id="shd:SUTH_02140"/>
<dbReference type="Gene3D" id="3.40.50.1010">
    <property type="entry name" value="5'-nuclease"/>
    <property type="match status" value="1"/>
</dbReference>
<dbReference type="STRING" id="1223802.SUTH_02140"/>
<dbReference type="InterPro" id="IPR002716">
    <property type="entry name" value="PIN_dom"/>
</dbReference>
<evidence type="ECO:0000259" key="1">
    <source>
        <dbReference type="Pfam" id="PF01850"/>
    </source>
</evidence>
<dbReference type="RefSeq" id="WP_041099142.1">
    <property type="nucleotide sequence ID" value="NZ_AP012547.1"/>
</dbReference>
<reference evidence="2 3" key="1">
    <citation type="journal article" date="2014" name="Syst. Appl. Microbiol.">
        <title>Complete genomes of freshwater sulfur oxidizers Sulfuricella denitrificans skB26 and Sulfuritalea hydrogenivorans sk43H: genetic insights into the sulfur oxidation pathway of betaproteobacteria.</title>
        <authorList>
            <person name="Watanabe T."/>
            <person name="Kojima H."/>
            <person name="Fukui M."/>
        </authorList>
    </citation>
    <scope>NUCLEOTIDE SEQUENCE [LARGE SCALE GENOMIC DNA]</scope>
    <source>
        <strain evidence="2">DSM22779</strain>
    </source>
</reference>
<dbReference type="SUPFAM" id="SSF88723">
    <property type="entry name" value="PIN domain-like"/>
    <property type="match status" value="1"/>
</dbReference>
<dbReference type="CDD" id="cd18683">
    <property type="entry name" value="PIN_VapC-like"/>
    <property type="match status" value="1"/>
</dbReference>
<keyword evidence="3" id="KW-1185">Reference proteome</keyword>